<dbReference type="RefSeq" id="WP_099769397.1">
    <property type="nucleotide sequence ID" value="NZ_CP017275.1"/>
</dbReference>
<gene>
    <name evidence="1" type="ORF">CUR37_04395</name>
</gene>
<comment type="caution">
    <text evidence="1">The sequence shown here is derived from an EMBL/GenBank/DDBJ whole genome shotgun (WGS) entry which is preliminary data.</text>
</comment>
<name>A0AAX0VBV0_LATSK</name>
<dbReference type="AlphaFoldDB" id="A0AAX0VBV0"/>
<dbReference type="Proteomes" id="UP000234349">
    <property type="component" value="Unassembled WGS sequence"/>
</dbReference>
<accession>A0AAX0VBV0</accession>
<evidence type="ECO:0000313" key="2">
    <source>
        <dbReference type="Proteomes" id="UP000234349"/>
    </source>
</evidence>
<reference evidence="1 2" key="1">
    <citation type="submission" date="2016-09" db="EMBL/GenBank/DDBJ databases">
        <authorList>
            <person name="Inglin R.C."/>
        </authorList>
    </citation>
    <scope>NUCLEOTIDE SEQUENCE [LARGE SCALE GENOMIC DNA]</scope>
    <source>
        <strain evidence="1 2">RI-517</strain>
    </source>
</reference>
<dbReference type="Pfam" id="PF07761">
    <property type="entry name" value="DUF1617"/>
    <property type="match status" value="1"/>
</dbReference>
<organism evidence="1 2">
    <name type="scientific">Latilactobacillus sakei</name>
    <name type="common">Lactobacillus sakei</name>
    <dbReference type="NCBI Taxonomy" id="1599"/>
    <lineage>
        <taxon>Bacteria</taxon>
        <taxon>Bacillati</taxon>
        <taxon>Bacillota</taxon>
        <taxon>Bacilli</taxon>
        <taxon>Lactobacillales</taxon>
        <taxon>Lactobacillaceae</taxon>
        <taxon>Latilactobacillus</taxon>
    </lineage>
</organism>
<protein>
    <submittedName>
        <fullName evidence="1">DUF1617 domain-containing protein</fullName>
    </submittedName>
</protein>
<sequence length="149" mass="16704">MTKTLTFKNEELAAIGNFLGTLSLKNKASRGRTKLIKLISAKNDEYIEDRKETLEPFIKKDEAGNSVEGDTPGSVVLIEEKQDEANTAIKEIDEESAVIDFTEYSEKMKALYESISDYSGELSDTDATIYDLLMDQLETAFENEKDGEK</sequence>
<dbReference type="EMBL" id="MKGH01000017">
    <property type="protein sequence ID" value="PKX78421.1"/>
    <property type="molecule type" value="Genomic_DNA"/>
</dbReference>
<dbReference type="InterPro" id="IPR011675">
    <property type="entry name" value="DUF1617"/>
</dbReference>
<evidence type="ECO:0000313" key="1">
    <source>
        <dbReference type="EMBL" id="PKX78421.1"/>
    </source>
</evidence>
<proteinExistence type="predicted"/>